<dbReference type="Gene3D" id="3.40.50.720">
    <property type="entry name" value="NAD(P)-binding Rossmann-like Domain"/>
    <property type="match status" value="1"/>
</dbReference>
<comment type="catalytic activity">
    <reaction evidence="6">
        <text>precorrin-2 + NAD(+) = sirohydrochlorin + NADH + 2 H(+)</text>
        <dbReference type="Rhea" id="RHEA:15613"/>
        <dbReference type="ChEBI" id="CHEBI:15378"/>
        <dbReference type="ChEBI" id="CHEBI:57540"/>
        <dbReference type="ChEBI" id="CHEBI:57945"/>
        <dbReference type="ChEBI" id="CHEBI:58351"/>
        <dbReference type="ChEBI" id="CHEBI:58827"/>
        <dbReference type="EC" id="1.3.1.76"/>
    </reaction>
</comment>
<evidence type="ECO:0000256" key="4">
    <source>
        <dbReference type="ARBA" id="ARBA00023027"/>
    </source>
</evidence>
<sequence>MMNVSGSPCLIVGGGRVAERKVQSLQQAGANVTVVSPEFTEALIELASSTDVVLIRQPFDAAILTDEESERFALVIAASNQAQVNRAVAQASKACGILVNVVDQPEISSFILPSVVRRGKLVITVSTGGASPSAARKIAKEIDNAYGDEYEIYLDFLSETRLLIQNHVKDKQARQRLFKEMLAWDVMGLIRKGVFDSWRERFNLELQAAPWMVSQDEDELVSPSWSFMNEIGLYI</sequence>
<dbReference type="PANTHER" id="PTHR35330">
    <property type="entry name" value="SIROHEME BIOSYNTHESIS PROTEIN MET8"/>
    <property type="match status" value="1"/>
</dbReference>
<keyword evidence="3" id="KW-0560">Oxidoreductase</keyword>
<keyword evidence="4" id="KW-0520">NAD</keyword>
<dbReference type="InterPro" id="IPR006367">
    <property type="entry name" value="Sirohaem_synthase_N"/>
</dbReference>
<accession>A0AA96LTP7</accession>
<dbReference type="Proteomes" id="UP001304650">
    <property type="component" value="Chromosome"/>
</dbReference>
<dbReference type="SUPFAM" id="SSF75615">
    <property type="entry name" value="Siroheme synthase middle domains-like"/>
    <property type="match status" value="1"/>
</dbReference>
<dbReference type="Gene3D" id="1.10.8.610">
    <property type="entry name" value="SirC, precorrin-2 dehydrogenase, C-terminal helical domain-like"/>
    <property type="match status" value="1"/>
</dbReference>
<dbReference type="RefSeq" id="WP_314802892.1">
    <property type="nucleotide sequence ID" value="NZ_CP130319.1"/>
</dbReference>
<keyword evidence="5" id="KW-0627">Porphyrin biosynthesis</keyword>
<evidence type="ECO:0000256" key="5">
    <source>
        <dbReference type="ARBA" id="ARBA00023244"/>
    </source>
</evidence>
<evidence type="ECO:0000256" key="2">
    <source>
        <dbReference type="ARBA" id="ARBA00012400"/>
    </source>
</evidence>
<dbReference type="Pfam" id="PF13241">
    <property type="entry name" value="NAD_binding_7"/>
    <property type="match status" value="1"/>
</dbReference>
<dbReference type="GO" id="GO:0043115">
    <property type="term" value="F:precorrin-2 dehydrogenase activity"/>
    <property type="evidence" value="ECO:0007669"/>
    <property type="project" value="UniProtKB-EC"/>
</dbReference>
<reference evidence="7" key="1">
    <citation type="submission" date="2022-02" db="EMBL/GenBank/DDBJ databases">
        <title>Paenibacillus sp. MBLB1832 Whole Genome Shotgun Sequencing.</title>
        <authorList>
            <person name="Hwang C.Y."/>
            <person name="Cho E.-S."/>
            <person name="Seo M.-J."/>
        </authorList>
    </citation>
    <scope>NUCLEOTIDE SEQUENCE</scope>
    <source>
        <strain evidence="7">MBLB1832</strain>
    </source>
</reference>
<dbReference type="KEGG" id="proo:MJB10_06900"/>
<evidence type="ECO:0000256" key="1">
    <source>
        <dbReference type="ARBA" id="ARBA00005010"/>
    </source>
</evidence>
<evidence type="ECO:0000313" key="7">
    <source>
        <dbReference type="EMBL" id="WNR45823.1"/>
    </source>
</evidence>
<dbReference type="NCBIfam" id="TIGR01470">
    <property type="entry name" value="cysG_Nterm"/>
    <property type="match status" value="1"/>
</dbReference>
<dbReference type="InterPro" id="IPR042518">
    <property type="entry name" value="SirC_C"/>
</dbReference>
<organism evidence="7 8">
    <name type="scientific">Paenibacillus roseopurpureus</name>
    <dbReference type="NCBI Taxonomy" id="2918901"/>
    <lineage>
        <taxon>Bacteria</taxon>
        <taxon>Bacillati</taxon>
        <taxon>Bacillota</taxon>
        <taxon>Bacilli</taxon>
        <taxon>Bacillales</taxon>
        <taxon>Paenibacillaceae</taxon>
        <taxon>Paenibacillus</taxon>
    </lineage>
</organism>
<dbReference type="GO" id="GO:0004325">
    <property type="term" value="F:ferrochelatase activity"/>
    <property type="evidence" value="ECO:0007669"/>
    <property type="project" value="InterPro"/>
</dbReference>
<dbReference type="EC" id="1.3.1.76" evidence="2"/>
<keyword evidence="8" id="KW-1185">Reference proteome</keyword>
<protein>
    <recommendedName>
        <fullName evidence="2">precorrin-2 dehydrogenase</fullName>
        <ecNumber evidence="2">1.3.1.76</ecNumber>
    </recommendedName>
</protein>
<evidence type="ECO:0000256" key="6">
    <source>
        <dbReference type="ARBA" id="ARBA00047561"/>
    </source>
</evidence>
<evidence type="ECO:0000256" key="3">
    <source>
        <dbReference type="ARBA" id="ARBA00023002"/>
    </source>
</evidence>
<evidence type="ECO:0000313" key="8">
    <source>
        <dbReference type="Proteomes" id="UP001304650"/>
    </source>
</evidence>
<dbReference type="Pfam" id="PF22440">
    <property type="entry name" value="SirC_C"/>
    <property type="match status" value="1"/>
</dbReference>
<dbReference type="EMBL" id="CP130319">
    <property type="protein sequence ID" value="WNR45823.1"/>
    <property type="molecule type" value="Genomic_DNA"/>
</dbReference>
<name>A0AA96LTP7_9BACL</name>
<gene>
    <name evidence="7" type="ORF">MJB10_06900</name>
</gene>
<dbReference type="InterPro" id="IPR036291">
    <property type="entry name" value="NAD(P)-bd_dom_sf"/>
</dbReference>
<dbReference type="PANTHER" id="PTHR35330:SF1">
    <property type="entry name" value="SIROHEME BIOSYNTHESIS PROTEIN MET8"/>
    <property type="match status" value="1"/>
</dbReference>
<dbReference type="SUPFAM" id="SSF51735">
    <property type="entry name" value="NAD(P)-binding Rossmann-fold domains"/>
    <property type="match status" value="1"/>
</dbReference>
<comment type="pathway">
    <text evidence="1">Porphyrin-containing compound metabolism; siroheme biosynthesis; sirohydrochlorin from precorrin-2: step 1/1.</text>
</comment>
<dbReference type="InterPro" id="IPR028161">
    <property type="entry name" value="Met8-like"/>
</dbReference>
<dbReference type="AlphaFoldDB" id="A0AA96LTP7"/>
<proteinExistence type="predicted"/>
<dbReference type="GO" id="GO:0019354">
    <property type="term" value="P:siroheme biosynthetic process"/>
    <property type="evidence" value="ECO:0007669"/>
    <property type="project" value="InterPro"/>
</dbReference>